<organism evidence="2 3">
    <name type="scientific">Apophysomyces ossiformis</name>
    <dbReference type="NCBI Taxonomy" id="679940"/>
    <lineage>
        <taxon>Eukaryota</taxon>
        <taxon>Fungi</taxon>
        <taxon>Fungi incertae sedis</taxon>
        <taxon>Mucoromycota</taxon>
        <taxon>Mucoromycotina</taxon>
        <taxon>Mucoromycetes</taxon>
        <taxon>Mucorales</taxon>
        <taxon>Mucorineae</taxon>
        <taxon>Mucoraceae</taxon>
        <taxon>Apophysomyces</taxon>
    </lineage>
</organism>
<keyword evidence="3" id="KW-1185">Reference proteome</keyword>
<feature type="compositionally biased region" description="Polar residues" evidence="1">
    <location>
        <begin position="442"/>
        <end position="451"/>
    </location>
</feature>
<evidence type="ECO:0000256" key="1">
    <source>
        <dbReference type="SAM" id="MobiDB-lite"/>
    </source>
</evidence>
<dbReference type="OrthoDB" id="10071381at2759"/>
<evidence type="ECO:0000313" key="2">
    <source>
        <dbReference type="EMBL" id="KAF7731773.1"/>
    </source>
</evidence>
<evidence type="ECO:0000313" key="3">
    <source>
        <dbReference type="Proteomes" id="UP000605846"/>
    </source>
</evidence>
<name>A0A8H7EUC1_9FUNG</name>
<dbReference type="Proteomes" id="UP000605846">
    <property type="component" value="Unassembled WGS sequence"/>
</dbReference>
<accession>A0A8H7EUC1</accession>
<protein>
    <submittedName>
        <fullName evidence="2">Uncharacterized protein</fullName>
    </submittedName>
</protein>
<dbReference type="AlphaFoldDB" id="A0A8H7EUC1"/>
<proteinExistence type="predicted"/>
<dbReference type="EMBL" id="JABAYA010000007">
    <property type="protein sequence ID" value="KAF7731773.1"/>
    <property type="molecule type" value="Genomic_DNA"/>
</dbReference>
<sequence>MPSEEDRVQGVYPSELLPPWMWRAFELLEQHAVIGLPITSQLLLGISKVLQQQCRFVYGKDVLHLWAKLRIDLLREVSLTIDMTDPRARSKAITLSDSEFLIDQTSMTFGKRQFSLNDCLDWPALPNVNVDMLFELQEDEKMMIDGRELIQQEEHGSQEPSLADQQEEIMIPDVDTGWSYDDVSLPLGHSPVAIPSSEQCPLQATPAPEINNDSHEFADALDWVSSPSPPEHYQSHVLHQNLSVAVVDSHPSTPTEDLSLIVESSQSPLASTIPMSRCRKLMDENTITLPYTFYLDTTKITRQPTESNIVGLSYANINKDYMRNNSNQTLIIRKQKANRNWKQISQWLRRMCVQGRMFIFEYFHKVHIEHSHPLLSILAHDRRAQHGHILQKIPEQARSDMDQGAADDGFDYDFGGFDAWQDTARFVGHAFNARGTSRFSSSFGEKINSTDMNKDNDHAIEPFGER</sequence>
<feature type="compositionally biased region" description="Basic and acidic residues" evidence="1">
    <location>
        <begin position="452"/>
        <end position="466"/>
    </location>
</feature>
<comment type="caution">
    <text evidence="2">The sequence shown here is derived from an EMBL/GenBank/DDBJ whole genome shotgun (WGS) entry which is preliminary data.</text>
</comment>
<reference evidence="2" key="1">
    <citation type="submission" date="2020-01" db="EMBL/GenBank/DDBJ databases">
        <title>Genome Sequencing of Three Apophysomyces-Like Fungal Strains Confirms a Novel Fungal Genus in the Mucoromycota with divergent Burkholderia-like Endosymbiotic Bacteria.</title>
        <authorList>
            <person name="Stajich J.E."/>
            <person name="Macias A.M."/>
            <person name="Carter-House D."/>
            <person name="Lovett B."/>
            <person name="Kasson L.R."/>
            <person name="Berry K."/>
            <person name="Grigoriev I."/>
            <person name="Chang Y."/>
            <person name="Spatafora J."/>
            <person name="Kasson M.T."/>
        </authorList>
    </citation>
    <scope>NUCLEOTIDE SEQUENCE</scope>
    <source>
        <strain evidence="2">NRRL A-21654</strain>
    </source>
</reference>
<gene>
    <name evidence="2" type="ORF">EC973_008288</name>
</gene>
<feature type="region of interest" description="Disordered" evidence="1">
    <location>
        <begin position="442"/>
        <end position="466"/>
    </location>
</feature>